<gene>
    <name evidence="13" type="ORF">RBB77_06765</name>
</gene>
<dbReference type="Pfam" id="PF07715">
    <property type="entry name" value="Plug"/>
    <property type="match status" value="1"/>
</dbReference>
<keyword evidence="10" id="KW-0732">Signal</keyword>
<evidence type="ECO:0000256" key="3">
    <source>
        <dbReference type="ARBA" id="ARBA00022452"/>
    </source>
</evidence>
<evidence type="ECO:0000256" key="1">
    <source>
        <dbReference type="ARBA" id="ARBA00004571"/>
    </source>
</evidence>
<dbReference type="Gene3D" id="2.170.130.10">
    <property type="entry name" value="TonB-dependent receptor, plug domain"/>
    <property type="match status" value="1"/>
</dbReference>
<dbReference type="Gene3D" id="2.60.40.1120">
    <property type="entry name" value="Carboxypeptidase-like, regulatory domain"/>
    <property type="match status" value="1"/>
</dbReference>
<dbReference type="Pfam" id="PF13620">
    <property type="entry name" value="CarboxypepD_reg"/>
    <property type="match status" value="1"/>
</dbReference>
<keyword evidence="7 8" id="KW-0998">Cell outer membrane</keyword>
<dbReference type="GO" id="GO:0015344">
    <property type="term" value="F:siderophore uptake transmembrane transporter activity"/>
    <property type="evidence" value="ECO:0007669"/>
    <property type="project" value="TreeGrafter"/>
</dbReference>
<evidence type="ECO:0000256" key="4">
    <source>
        <dbReference type="ARBA" id="ARBA00022692"/>
    </source>
</evidence>
<evidence type="ECO:0000313" key="13">
    <source>
        <dbReference type="EMBL" id="XCB34587.1"/>
    </source>
</evidence>
<dbReference type="Pfam" id="PF00593">
    <property type="entry name" value="TonB_dep_Rec_b-barrel"/>
    <property type="match status" value="1"/>
</dbReference>
<keyword evidence="2 8" id="KW-0813">Transport</keyword>
<evidence type="ECO:0000256" key="6">
    <source>
        <dbReference type="ARBA" id="ARBA00023136"/>
    </source>
</evidence>
<accession>A0AAU7ZUH1</accession>
<evidence type="ECO:0000256" key="10">
    <source>
        <dbReference type="SAM" id="SignalP"/>
    </source>
</evidence>
<keyword evidence="5 9" id="KW-0798">TonB box</keyword>
<dbReference type="KEGG" id="tpsc:RBB77_06765"/>
<dbReference type="AlphaFoldDB" id="A0AAU7ZUH1"/>
<feature type="domain" description="TonB-dependent receptor plug" evidence="12">
    <location>
        <begin position="124"/>
        <end position="237"/>
    </location>
</feature>
<dbReference type="InterPro" id="IPR012910">
    <property type="entry name" value="Plug_dom"/>
</dbReference>
<name>A0AAU7ZUH1_9BACT</name>
<dbReference type="InterPro" id="IPR039426">
    <property type="entry name" value="TonB-dep_rcpt-like"/>
</dbReference>
<comment type="similarity">
    <text evidence="8 9">Belongs to the TonB-dependent receptor family.</text>
</comment>
<keyword evidence="13" id="KW-0675">Receptor</keyword>
<dbReference type="InterPro" id="IPR037066">
    <property type="entry name" value="Plug_dom_sf"/>
</dbReference>
<keyword evidence="6 8" id="KW-0472">Membrane</keyword>
<dbReference type="PANTHER" id="PTHR30069">
    <property type="entry name" value="TONB-DEPENDENT OUTER MEMBRANE RECEPTOR"/>
    <property type="match status" value="1"/>
</dbReference>
<evidence type="ECO:0000256" key="2">
    <source>
        <dbReference type="ARBA" id="ARBA00022448"/>
    </source>
</evidence>
<evidence type="ECO:0000259" key="12">
    <source>
        <dbReference type="Pfam" id="PF07715"/>
    </source>
</evidence>
<evidence type="ECO:0000256" key="7">
    <source>
        <dbReference type="ARBA" id="ARBA00023237"/>
    </source>
</evidence>
<evidence type="ECO:0000256" key="9">
    <source>
        <dbReference type="RuleBase" id="RU003357"/>
    </source>
</evidence>
<proteinExistence type="inferred from homology"/>
<feature type="domain" description="TonB-dependent receptor-like beta-barrel" evidence="11">
    <location>
        <begin position="324"/>
        <end position="844"/>
    </location>
</feature>
<reference evidence="13" key="2">
    <citation type="journal article" date="2024" name="Environ. Microbiol.">
        <title>Genome analysis and description of Tunturibacter gen. nov. expands the diversity of Terriglobia in tundra soils.</title>
        <authorList>
            <person name="Messyasz A."/>
            <person name="Mannisto M.K."/>
            <person name="Kerkhof L.J."/>
            <person name="Haggblom M.M."/>
        </authorList>
    </citation>
    <scope>NUCLEOTIDE SEQUENCE</scope>
    <source>
        <strain evidence="13">X5P6</strain>
    </source>
</reference>
<dbReference type="PROSITE" id="PS52016">
    <property type="entry name" value="TONB_DEPENDENT_REC_3"/>
    <property type="match status" value="1"/>
</dbReference>
<dbReference type="PANTHER" id="PTHR30069:SF39">
    <property type="entry name" value="BLL6183 PROTEIN"/>
    <property type="match status" value="1"/>
</dbReference>
<dbReference type="InterPro" id="IPR000531">
    <property type="entry name" value="Beta-barrel_TonB"/>
</dbReference>
<dbReference type="SUPFAM" id="SSF56935">
    <property type="entry name" value="Porins"/>
    <property type="match status" value="1"/>
</dbReference>
<dbReference type="Gene3D" id="2.40.170.20">
    <property type="entry name" value="TonB-dependent receptor, beta-barrel domain"/>
    <property type="match status" value="1"/>
</dbReference>
<dbReference type="SUPFAM" id="SSF49452">
    <property type="entry name" value="Starch-binding domain-like"/>
    <property type="match status" value="1"/>
</dbReference>
<sequence>MIRLVLISFLLVAAQTSYAQSTGKIRLQVNDPSGAALQATGHVAGPGTNRTFQTDARGAYSLDGLTFGRYRLDISRAGFTPRSVTIEISSAKPVSQAITLLIQGASSSVTVFSPTPIGQANQSVDEIPVPVQALTAKNLEDSNSLDLADLMNKRLTSVYINENAGNPYQPDINYRGYTASPLLGTPEGLSVYLDGVRQNQPFGDIVAWDLIPKVAIWDMALIPGSDPVYGLNTLGGAISVKTKDGLNTKGGSVQITGGKFGRRAGEGELGGVLPKGFNYYLAGNLYREDGWRQFSPSEIRQSFVKVGWTDTKTSVVLSGAYANNWMTGNGTSDFRFLKTNYSGVNTIPDITWDRSPSLILNVTRAQTENLTFSGNAYYRYVRTDSSNGDLNDDSFSQDLYDLGPDDIDALTAAGYTNFPIAGDATTEPFPYWLCLAQTLQNDTGGDPSSTCNGVITRTMDKQNSYGLSGLVAWKTKHNRLAVGASWDRGTSTYHQLTQLGYLNPDNVSFTLVPIFLDGTTFLDGDPVDSQVLLHGTVNTPSVYATDTFTYGPWAFTLSGRYNHTSLDNLDYLPISAARGNLTSNNVFQRFNPAAGLTYKPSHLFNAYFNYSEASRSPTSIELGCADPTEPCNLPNALVSDPPLKQVVSRTFEVGIRSNESLSLHWSADYFFGQNYNDLLFVASEQTGFGYFLNFGKTRRDGIELEISEDWPHWSVGSNYTFLNATYQSPQTIDGGSNSTNDSALAGQPGIDDNIHIVPGDFIPQVPRNIFKLYGQYRPSSKLTAELDILAVGSSFARGNENNLDQPDGVYYLGPGKSAGYGIASFGARFQATDYVQLFVQMNNLLDKHYSTGAQLGTTPFDNNNHFVAQPFGTPYGSDDDSIPIRSSSFQAPGTPFNIYGGLKITLWKKK</sequence>
<feature type="chain" id="PRO_5043795603" evidence="10">
    <location>
        <begin position="20"/>
        <end position="910"/>
    </location>
</feature>
<dbReference type="GO" id="GO:0009279">
    <property type="term" value="C:cell outer membrane"/>
    <property type="evidence" value="ECO:0007669"/>
    <property type="project" value="UniProtKB-SubCell"/>
</dbReference>
<keyword evidence="4 8" id="KW-0812">Transmembrane</keyword>
<dbReference type="InterPro" id="IPR036942">
    <property type="entry name" value="Beta-barrel_TonB_sf"/>
</dbReference>
<evidence type="ECO:0000256" key="8">
    <source>
        <dbReference type="PROSITE-ProRule" id="PRU01360"/>
    </source>
</evidence>
<evidence type="ECO:0000259" key="11">
    <source>
        <dbReference type="Pfam" id="PF00593"/>
    </source>
</evidence>
<comment type="subcellular location">
    <subcellularLocation>
        <location evidence="1 8">Cell outer membrane</location>
        <topology evidence="1 8">Multi-pass membrane protein</topology>
    </subcellularLocation>
</comment>
<organism evidence="13">
    <name type="scientific">Tunturiibacter psychrotolerans</name>
    <dbReference type="NCBI Taxonomy" id="3069686"/>
    <lineage>
        <taxon>Bacteria</taxon>
        <taxon>Pseudomonadati</taxon>
        <taxon>Acidobacteriota</taxon>
        <taxon>Terriglobia</taxon>
        <taxon>Terriglobales</taxon>
        <taxon>Acidobacteriaceae</taxon>
        <taxon>Tunturiibacter</taxon>
    </lineage>
</organism>
<dbReference type="EMBL" id="CP132942">
    <property type="protein sequence ID" value="XCB34587.1"/>
    <property type="molecule type" value="Genomic_DNA"/>
</dbReference>
<protein>
    <submittedName>
        <fullName evidence="13">TonB-dependent receptor</fullName>
    </submittedName>
</protein>
<dbReference type="GO" id="GO:0030246">
    <property type="term" value="F:carbohydrate binding"/>
    <property type="evidence" value="ECO:0007669"/>
    <property type="project" value="InterPro"/>
</dbReference>
<keyword evidence="3 8" id="KW-1134">Transmembrane beta strand</keyword>
<dbReference type="RefSeq" id="WP_353065869.1">
    <property type="nucleotide sequence ID" value="NZ_CP132942.1"/>
</dbReference>
<reference evidence="13" key="1">
    <citation type="submission" date="2023-08" db="EMBL/GenBank/DDBJ databases">
        <authorList>
            <person name="Messyasz A."/>
            <person name="Mannisto M.K."/>
            <person name="Kerkhof L.J."/>
            <person name="Haggblom M."/>
        </authorList>
    </citation>
    <scope>NUCLEOTIDE SEQUENCE</scope>
    <source>
        <strain evidence="13">X5P6</strain>
    </source>
</reference>
<feature type="signal peptide" evidence="10">
    <location>
        <begin position="1"/>
        <end position="19"/>
    </location>
</feature>
<dbReference type="GO" id="GO:0044718">
    <property type="term" value="P:siderophore transmembrane transport"/>
    <property type="evidence" value="ECO:0007669"/>
    <property type="project" value="TreeGrafter"/>
</dbReference>
<dbReference type="InterPro" id="IPR013784">
    <property type="entry name" value="Carb-bd-like_fold"/>
</dbReference>
<evidence type="ECO:0000256" key="5">
    <source>
        <dbReference type="ARBA" id="ARBA00023077"/>
    </source>
</evidence>